<gene>
    <name evidence="3" type="ORF">SAMN05661010_01005</name>
</gene>
<feature type="transmembrane region" description="Helical" evidence="2">
    <location>
        <begin position="33"/>
        <end position="54"/>
    </location>
</feature>
<dbReference type="EMBL" id="FNGI01000002">
    <property type="protein sequence ID" value="SDL18922.1"/>
    <property type="molecule type" value="Genomic_DNA"/>
</dbReference>
<evidence type="ECO:0000313" key="4">
    <source>
        <dbReference type="Proteomes" id="UP000198654"/>
    </source>
</evidence>
<keyword evidence="2" id="KW-0472">Membrane</keyword>
<evidence type="ECO:0000313" key="3">
    <source>
        <dbReference type="EMBL" id="SDL18922.1"/>
    </source>
</evidence>
<feature type="compositionally biased region" description="Polar residues" evidence="1">
    <location>
        <begin position="97"/>
        <end position="119"/>
    </location>
</feature>
<name>A0A1G9I1G6_9GAMM</name>
<reference evidence="3 4" key="1">
    <citation type="submission" date="2016-10" db="EMBL/GenBank/DDBJ databases">
        <authorList>
            <person name="de Groot N.N."/>
        </authorList>
    </citation>
    <scope>NUCLEOTIDE SEQUENCE [LARGE SCALE GENOMIC DNA]</scope>
    <source>
        <strain evidence="3 4">DSM 14789</strain>
    </source>
</reference>
<proteinExistence type="predicted"/>
<feature type="compositionally biased region" description="Low complexity" evidence="1">
    <location>
        <begin position="73"/>
        <end position="89"/>
    </location>
</feature>
<keyword evidence="2" id="KW-1133">Transmembrane helix</keyword>
<evidence type="ECO:0000256" key="2">
    <source>
        <dbReference type="SAM" id="Phobius"/>
    </source>
</evidence>
<accession>A0A1G9I1G6</accession>
<sequence>MKLITRGSSVLFLLFLVASPAMAYIGPGAGLSLLGALWGLVAAVGAALLFVLLWPFRRMLRRKREAKEANAIPKQEAQQKAQQKTQPDQQKSETTHDTVAQKSTEHSTSADPNASTAQDSAVHDDEKKPTDVGTR</sequence>
<evidence type="ECO:0008006" key="5">
    <source>
        <dbReference type="Google" id="ProtNLM"/>
    </source>
</evidence>
<protein>
    <recommendedName>
        <fullName evidence="5">Lipopolysaccharide assembly protein A domain-containing protein</fullName>
    </recommendedName>
</protein>
<dbReference type="AlphaFoldDB" id="A0A1G9I1G6"/>
<dbReference type="STRING" id="119000.SAMN05661010_01005"/>
<feature type="region of interest" description="Disordered" evidence="1">
    <location>
        <begin position="65"/>
        <end position="135"/>
    </location>
</feature>
<feature type="compositionally biased region" description="Basic and acidic residues" evidence="1">
    <location>
        <begin position="121"/>
        <end position="135"/>
    </location>
</feature>
<keyword evidence="2" id="KW-0812">Transmembrane</keyword>
<dbReference type="RefSeq" id="WP_175488726.1">
    <property type="nucleotide sequence ID" value="NZ_FNGI01000002.1"/>
</dbReference>
<organism evidence="3 4">
    <name type="scientific">Modicisalibacter muralis</name>
    <dbReference type="NCBI Taxonomy" id="119000"/>
    <lineage>
        <taxon>Bacteria</taxon>
        <taxon>Pseudomonadati</taxon>
        <taxon>Pseudomonadota</taxon>
        <taxon>Gammaproteobacteria</taxon>
        <taxon>Oceanospirillales</taxon>
        <taxon>Halomonadaceae</taxon>
        <taxon>Modicisalibacter</taxon>
    </lineage>
</organism>
<keyword evidence="4" id="KW-1185">Reference proteome</keyword>
<evidence type="ECO:0000256" key="1">
    <source>
        <dbReference type="SAM" id="MobiDB-lite"/>
    </source>
</evidence>
<dbReference type="Proteomes" id="UP000198654">
    <property type="component" value="Unassembled WGS sequence"/>
</dbReference>